<evidence type="ECO:0000313" key="3">
    <source>
        <dbReference type="EMBL" id="GBG65629.1"/>
    </source>
</evidence>
<proteinExistence type="predicted"/>
<evidence type="ECO:0000256" key="1">
    <source>
        <dbReference type="SAM" id="Coils"/>
    </source>
</evidence>
<accession>A0A388K6H4</accession>
<evidence type="ECO:0000256" key="2">
    <source>
        <dbReference type="SAM" id="MobiDB-lite"/>
    </source>
</evidence>
<feature type="region of interest" description="Disordered" evidence="2">
    <location>
        <begin position="1"/>
        <end position="29"/>
    </location>
</feature>
<reference evidence="3 4" key="1">
    <citation type="journal article" date="2018" name="Cell">
        <title>The Chara Genome: Secondary Complexity and Implications for Plant Terrestrialization.</title>
        <authorList>
            <person name="Nishiyama T."/>
            <person name="Sakayama H."/>
            <person name="Vries J.D."/>
            <person name="Buschmann H."/>
            <person name="Saint-Marcoux D."/>
            <person name="Ullrich K.K."/>
            <person name="Haas F.B."/>
            <person name="Vanderstraeten L."/>
            <person name="Becker D."/>
            <person name="Lang D."/>
            <person name="Vosolsobe S."/>
            <person name="Rombauts S."/>
            <person name="Wilhelmsson P.K.I."/>
            <person name="Janitza P."/>
            <person name="Kern R."/>
            <person name="Heyl A."/>
            <person name="Rumpler F."/>
            <person name="Villalobos L.I.A.C."/>
            <person name="Clay J.M."/>
            <person name="Skokan R."/>
            <person name="Toyoda A."/>
            <person name="Suzuki Y."/>
            <person name="Kagoshima H."/>
            <person name="Schijlen E."/>
            <person name="Tajeshwar N."/>
            <person name="Catarino B."/>
            <person name="Hetherington A.J."/>
            <person name="Saltykova A."/>
            <person name="Bonnot C."/>
            <person name="Breuninger H."/>
            <person name="Symeonidi A."/>
            <person name="Radhakrishnan G.V."/>
            <person name="Van Nieuwerburgh F."/>
            <person name="Deforce D."/>
            <person name="Chang C."/>
            <person name="Karol K.G."/>
            <person name="Hedrich R."/>
            <person name="Ulvskov P."/>
            <person name="Glockner G."/>
            <person name="Delwiche C.F."/>
            <person name="Petrasek J."/>
            <person name="Van de Peer Y."/>
            <person name="Friml J."/>
            <person name="Beilby M."/>
            <person name="Dolan L."/>
            <person name="Kohara Y."/>
            <person name="Sugano S."/>
            <person name="Fujiyama A."/>
            <person name="Delaux P.-M."/>
            <person name="Quint M."/>
            <person name="TheiBen G."/>
            <person name="Hagemann M."/>
            <person name="Harholt J."/>
            <person name="Dunand C."/>
            <person name="Zachgo S."/>
            <person name="Langdale J."/>
            <person name="Maumus F."/>
            <person name="Straeten D.V.D."/>
            <person name="Gould S.B."/>
            <person name="Rensing S.A."/>
        </authorList>
    </citation>
    <scope>NUCLEOTIDE SEQUENCE [LARGE SCALE GENOMIC DNA]</scope>
    <source>
        <strain evidence="3 4">S276</strain>
    </source>
</reference>
<keyword evidence="1" id="KW-0175">Coiled coil</keyword>
<dbReference type="AlphaFoldDB" id="A0A388K6H4"/>
<keyword evidence="4" id="KW-1185">Reference proteome</keyword>
<comment type="caution">
    <text evidence="3">The sequence shown here is derived from an EMBL/GenBank/DDBJ whole genome shotgun (WGS) entry which is preliminary data.</text>
</comment>
<sequence>MGAQAPTKEVRGVRMERVSEETEEAKSTRVQARLAEVYEQKERMEAAQIAPTPPVDPRTSEQRIDELWARYESRREATRQRLQEAGQADERADEAIEIGGLGFSAARMAIERVDRRIRQAATTSFYRYTLLSDELAIRKGEVEQLTAQLAEERVENKAWRARLEAKAAEWEKKLKEMSAAVERFSTTKVVDWTEQSRYGIQGEGMQGLFGQGEAAETSQQEKLKNVFLDPTEVEARREANKGSFEFKAPTELASRQEAPISAKSPVEVPTQEPQPAPVEEEAAEESLTILLEVQEKTLTGAVVPPQSEAQGKKS</sequence>
<feature type="coiled-coil region" evidence="1">
    <location>
        <begin position="142"/>
        <end position="187"/>
    </location>
</feature>
<organism evidence="3 4">
    <name type="scientific">Chara braunii</name>
    <name type="common">Braun's stonewort</name>
    <dbReference type="NCBI Taxonomy" id="69332"/>
    <lineage>
        <taxon>Eukaryota</taxon>
        <taxon>Viridiplantae</taxon>
        <taxon>Streptophyta</taxon>
        <taxon>Charophyceae</taxon>
        <taxon>Charales</taxon>
        <taxon>Characeae</taxon>
        <taxon>Chara</taxon>
    </lineage>
</organism>
<protein>
    <submittedName>
        <fullName evidence="3">Uncharacterized protein</fullName>
    </submittedName>
</protein>
<feature type="region of interest" description="Disordered" evidence="2">
    <location>
        <begin position="238"/>
        <end position="286"/>
    </location>
</feature>
<gene>
    <name evidence="3" type="ORF">CBR_g51512</name>
</gene>
<feature type="compositionally biased region" description="Basic and acidic residues" evidence="2">
    <location>
        <begin position="8"/>
        <end position="27"/>
    </location>
</feature>
<dbReference type="Gramene" id="GBG65629">
    <property type="protein sequence ID" value="GBG65629"/>
    <property type="gene ID" value="CBR_g51512"/>
</dbReference>
<evidence type="ECO:0000313" key="4">
    <source>
        <dbReference type="Proteomes" id="UP000265515"/>
    </source>
</evidence>
<name>A0A388K6H4_CHABU</name>
<dbReference type="EMBL" id="BFEA01000063">
    <property type="protein sequence ID" value="GBG65629.1"/>
    <property type="molecule type" value="Genomic_DNA"/>
</dbReference>
<dbReference type="Proteomes" id="UP000265515">
    <property type="component" value="Unassembled WGS sequence"/>
</dbReference>